<feature type="region of interest" description="Disordered" evidence="1">
    <location>
        <begin position="1"/>
        <end position="62"/>
    </location>
</feature>
<evidence type="ECO:0000256" key="1">
    <source>
        <dbReference type="SAM" id="MobiDB-lite"/>
    </source>
</evidence>
<dbReference type="Proteomes" id="UP001497644">
    <property type="component" value="Chromosome 3"/>
</dbReference>
<evidence type="ECO:0000313" key="2">
    <source>
        <dbReference type="EMBL" id="CAL1681199.1"/>
    </source>
</evidence>
<dbReference type="AlphaFoldDB" id="A0AAV2NMV7"/>
<gene>
    <name evidence="2" type="ORF">LPLAT_LOCUS7304</name>
</gene>
<protein>
    <submittedName>
        <fullName evidence="2">Uncharacterized protein</fullName>
    </submittedName>
</protein>
<proteinExistence type="predicted"/>
<sequence length="126" mass="13083">MSHAACDPSDNSGKEVEALLLSDPEAILGDSSSKLPQENMPGEENEQSSPLPGVMGGEHEADMDHSTCMASPLPCRLVLLAGACFLHLSNGFGFFRTSRLGSQRGLLGSRVPACLLGGGGLTPFTP</sequence>
<accession>A0AAV2NMV7</accession>
<organism evidence="2 3">
    <name type="scientific">Lasius platythorax</name>
    <dbReference type="NCBI Taxonomy" id="488582"/>
    <lineage>
        <taxon>Eukaryota</taxon>
        <taxon>Metazoa</taxon>
        <taxon>Ecdysozoa</taxon>
        <taxon>Arthropoda</taxon>
        <taxon>Hexapoda</taxon>
        <taxon>Insecta</taxon>
        <taxon>Pterygota</taxon>
        <taxon>Neoptera</taxon>
        <taxon>Endopterygota</taxon>
        <taxon>Hymenoptera</taxon>
        <taxon>Apocrita</taxon>
        <taxon>Aculeata</taxon>
        <taxon>Formicoidea</taxon>
        <taxon>Formicidae</taxon>
        <taxon>Formicinae</taxon>
        <taxon>Lasius</taxon>
        <taxon>Lasius</taxon>
    </lineage>
</organism>
<keyword evidence="3" id="KW-1185">Reference proteome</keyword>
<evidence type="ECO:0000313" key="3">
    <source>
        <dbReference type="Proteomes" id="UP001497644"/>
    </source>
</evidence>
<reference evidence="2" key="1">
    <citation type="submission" date="2024-04" db="EMBL/GenBank/DDBJ databases">
        <authorList>
            <consortium name="Molecular Ecology Group"/>
        </authorList>
    </citation>
    <scope>NUCLEOTIDE SEQUENCE</scope>
</reference>
<dbReference type="EMBL" id="OZ034826">
    <property type="protein sequence ID" value="CAL1681199.1"/>
    <property type="molecule type" value="Genomic_DNA"/>
</dbReference>
<name>A0AAV2NMV7_9HYME</name>